<comment type="caution">
    <text evidence="8">The sequence shown here is derived from an EMBL/GenBank/DDBJ whole genome shotgun (WGS) entry which is preliminary data.</text>
</comment>
<dbReference type="GO" id="GO:0016020">
    <property type="term" value="C:membrane"/>
    <property type="evidence" value="ECO:0007669"/>
    <property type="project" value="UniProtKB-SubCell"/>
</dbReference>
<feature type="non-terminal residue" evidence="8">
    <location>
        <position position="1"/>
    </location>
</feature>
<keyword evidence="7" id="KW-0568">Pathogenesis-related protein</keyword>
<organism evidence="8 9">
    <name type="scientific">Trifolium medium</name>
    <dbReference type="NCBI Taxonomy" id="97028"/>
    <lineage>
        <taxon>Eukaryota</taxon>
        <taxon>Viridiplantae</taxon>
        <taxon>Streptophyta</taxon>
        <taxon>Embryophyta</taxon>
        <taxon>Tracheophyta</taxon>
        <taxon>Spermatophyta</taxon>
        <taxon>Magnoliopsida</taxon>
        <taxon>eudicotyledons</taxon>
        <taxon>Gunneridae</taxon>
        <taxon>Pentapetalae</taxon>
        <taxon>rosids</taxon>
        <taxon>fabids</taxon>
        <taxon>Fabales</taxon>
        <taxon>Fabaceae</taxon>
        <taxon>Papilionoideae</taxon>
        <taxon>50 kb inversion clade</taxon>
        <taxon>NPAAA clade</taxon>
        <taxon>Hologalegina</taxon>
        <taxon>IRL clade</taxon>
        <taxon>Trifolieae</taxon>
        <taxon>Trifolium</taxon>
    </lineage>
</organism>
<evidence type="ECO:0000256" key="6">
    <source>
        <dbReference type="ARBA" id="ARBA00023136"/>
    </source>
</evidence>
<evidence type="ECO:0000256" key="4">
    <source>
        <dbReference type="ARBA" id="ARBA00022821"/>
    </source>
</evidence>
<keyword evidence="9" id="KW-1185">Reference proteome</keyword>
<dbReference type="GO" id="GO:0006952">
    <property type="term" value="P:defense response"/>
    <property type="evidence" value="ECO:0007669"/>
    <property type="project" value="UniProtKB-KW"/>
</dbReference>
<comment type="similarity">
    <text evidence="2">Belongs to the MLO family.</text>
</comment>
<evidence type="ECO:0000256" key="1">
    <source>
        <dbReference type="ARBA" id="ARBA00004141"/>
    </source>
</evidence>
<evidence type="ECO:0000313" key="9">
    <source>
        <dbReference type="Proteomes" id="UP000265520"/>
    </source>
</evidence>
<protein>
    <submittedName>
        <fullName evidence="8">MLO-like protein 5-like</fullName>
    </submittedName>
</protein>
<keyword evidence="4" id="KW-0611">Plant defense</keyword>
<keyword evidence="5" id="KW-1133">Transmembrane helix</keyword>
<dbReference type="PANTHER" id="PTHR31942">
    <property type="entry name" value="MLO-LIKE PROTEIN 1"/>
    <property type="match status" value="1"/>
</dbReference>
<reference evidence="8 9" key="1">
    <citation type="journal article" date="2018" name="Front. Plant Sci.">
        <title>Red Clover (Trifolium pratense) and Zigzag Clover (T. medium) - A Picture of Genomic Similarities and Differences.</title>
        <authorList>
            <person name="Dluhosova J."/>
            <person name="Istvanek J."/>
            <person name="Nedelnik J."/>
            <person name="Repkova J."/>
        </authorList>
    </citation>
    <scope>NUCLEOTIDE SEQUENCE [LARGE SCALE GENOMIC DNA]</scope>
    <source>
        <strain evidence="9">cv. 10/8</strain>
        <tissue evidence="8">Leaf</tissue>
    </source>
</reference>
<sequence>AITMTLGRAKIRGWKEWEQDHVVDEDALNDPRRFRLTHETSFVRDHNSIWTKTPVSFYFIGSKG</sequence>
<dbReference type="AlphaFoldDB" id="A0A392P6X0"/>
<dbReference type="Proteomes" id="UP000265520">
    <property type="component" value="Unassembled WGS sequence"/>
</dbReference>
<comment type="subcellular location">
    <subcellularLocation>
        <location evidence="1">Membrane</location>
        <topology evidence="1">Multi-pass membrane protein</topology>
    </subcellularLocation>
</comment>
<dbReference type="PANTHER" id="PTHR31942:SF53">
    <property type="entry name" value="MLO-LIKE PROTEIN 5-RELATED"/>
    <property type="match status" value="1"/>
</dbReference>
<accession>A0A392P6X0</accession>
<dbReference type="Pfam" id="PF03094">
    <property type="entry name" value="Mlo"/>
    <property type="match status" value="1"/>
</dbReference>
<evidence type="ECO:0000313" key="8">
    <source>
        <dbReference type="EMBL" id="MCI06595.1"/>
    </source>
</evidence>
<proteinExistence type="inferred from homology"/>
<evidence type="ECO:0000256" key="3">
    <source>
        <dbReference type="ARBA" id="ARBA00022692"/>
    </source>
</evidence>
<evidence type="ECO:0000256" key="5">
    <source>
        <dbReference type="ARBA" id="ARBA00022989"/>
    </source>
</evidence>
<keyword evidence="6" id="KW-0472">Membrane</keyword>
<dbReference type="InterPro" id="IPR004326">
    <property type="entry name" value="Mlo"/>
</dbReference>
<evidence type="ECO:0000256" key="7">
    <source>
        <dbReference type="ARBA" id="ARBA00023265"/>
    </source>
</evidence>
<evidence type="ECO:0000256" key="2">
    <source>
        <dbReference type="ARBA" id="ARBA00006574"/>
    </source>
</evidence>
<name>A0A392P6X0_9FABA</name>
<keyword evidence="3" id="KW-0812">Transmembrane</keyword>
<dbReference type="EMBL" id="LXQA010062354">
    <property type="protein sequence ID" value="MCI06595.1"/>
    <property type="molecule type" value="Genomic_DNA"/>
</dbReference>